<organism evidence="2 3">
    <name type="scientific">Pseudomarimonas salicorniae</name>
    <dbReference type="NCBI Taxonomy" id="2933270"/>
    <lineage>
        <taxon>Bacteria</taxon>
        <taxon>Pseudomonadati</taxon>
        <taxon>Pseudomonadota</taxon>
        <taxon>Gammaproteobacteria</taxon>
        <taxon>Lysobacterales</taxon>
        <taxon>Lysobacteraceae</taxon>
        <taxon>Pseudomarimonas</taxon>
    </lineage>
</organism>
<feature type="domain" description="Serine aminopeptidase S33" evidence="1">
    <location>
        <begin position="37"/>
        <end position="174"/>
    </location>
</feature>
<dbReference type="PIRSF" id="PIRSF037442">
    <property type="entry name" value="UCP037442_abhydr"/>
    <property type="match status" value="1"/>
</dbReference>
<evidence type="ECO:0000313" key="2">
    <source>
        <dbReference type="EMBL" id="MCK7594058.1"/>
    </source>
</evidence>
<dbReference type="Pfam" id="PF12146">
    <property type="entry name" value="Hydrolase_4"/>
    <property type="match status" value="1"/>
</dbReference>
<reference evidence="2" key="1">
    <citation type="submission" date="2022-04" db="EMBL/GenBank/DDBJ databases">
        <title>Lysobacter sp. CAU 1642 isolated from sea sand.</title>
        <authorList>
            <person name="Kim W."/>
        </authorList>
    </citation>
    <scope>NUCLEOTIDE SEQUENCE</scope>
    <source>
        <strain evidence="2">CAU 1642</strain>
    </source>
</reference>
<comment type="caution">
    <text evidence="2">The sequence shown here is derived from an EMBL/GenBank/DDBJ whole genome shotgun (WGS) entry which is preliminary data.</text>
</comment>
<dbReference type="InterPro" id="IPR017208">
    <property type="entry name" value="UCP037442_abhydr"/>
</dbReference>
<evidence type="ECO:0000259" key="1">
    <source>
        <dbReference type="Pfam" id="PF12146"/>
    </source>
</evidence>
<keyword evidence="3" id="KW-1185">Reference proteome</keyword>
<dbReference type="InterPro" id="IPR022742">
    <property type="entry name" value="Hydrolase_4"/>
</dbReference>
<dbReference type="RefSeq" id="WP_248208996.1">
    <property type="nucleotide sequence ID" value="NZ_JALNMH010000008.1"/>
</dbReference>
<dbReference type="GO" id="GO:0016787">
    <property type="term" value="F:hydrolase activity"/>
    <property type="evidence" value="ECO:0007669"/>
    <property type="project" value="UniProtKB-KW"/>
</dbReference>
<dbReference type="Proteomes" id="UP001431449">
    <property type="component" value="Unassembled WGS sequence"/>
</dbReference>
<gene>
    <name evidence="2" type="ORF">M0G41_10275</name>
</gene>
<name>A0ABT0GI02_9GAMM</name>
<keyword evidence="2" id="KW-0378">Hydrolase</keyword>
<sequence length="304" mass="33283">MSQRPVDLPSASFEIDLGPGRTAVQAFDADGQAPCLMLVPALGVPARHYHRLGAALAGEGVNAMVLDLRGVGSSSLRARRGVDWGYLDLVDAELNILFRLAGERWPGQARHWLGHSLGGQLCLLHQARHPEHRAGSVVLAASGAPWVRTFAPPMRWLVGLFAWLVAASTRRLGVFRGDWFRFGGPQGARLMLEWARFCRTGRLNGLGKEGWDACPELARLELPILGLSMAGDTYAPQASTERLAAMTAAPFRLERVDRVDGHRPGHFRWLRHPAEPARRIAAFLNERGTAPKHLEGARGSARRA</sequence>
<proteinExistence type="predicted"/>
<dbReference type="SUPFAM" id="SSF53474">
    <property type="entry name" value="alpha/beta-Hydrolases"/>
    <property type="match status" value="1"/>
</dbReference>
<dbReference type="InterPro" id="IPR029058">
    <property type="entry name" value="AB_hydrolase_fold"/>
</dbReference>
<evidence type="ECO:0000313" key="3">
    <source>
        <dbReference type="Proteomes" id="UP001431449"/>
    </source>
</evidence>
<dbReference type="Gene3D" id="3.40.50.1820">
    <property type="entry name" value="alpha/beta hydrolase"/>
    <property type="match status" value="1"/>
</dbReference>
<protein>
    <submittedName>
        <fullName evidence="2">Alpha/beta hydrolase</fullName>
    </submittedName>
</protein>
<dbReference type="EMBL" id="JALNMH010000008">
    <property type="protein sequence ID" value="MCK7594058.1"/>
    <property type="molecule type" value="Genomic_DNA"/>
</dbReference>
<accession>A0ABT0GI02</accession>